<reference evidence="8" key="1">
    <citation type="submission" date="2020-07" db="EMBL/GenBank/DDBJ databases">
        <title>Complete genome sequencing of Clostridia bacterium strain 12CBH8.</title>
        <authorList>
            <person name="Sakamoto M."/>
            <person name="Murakami T."/>
            <person name="Mori H."/>
        </authorList>
    </citation>
    <scope>NUCLEOTIDE SEQUENCE [LARGE SCALE GENOMIC DNA]</scope>
    <source>
        <strain evidence="8">12CBH8</strain>
    </source>
</reference>
<evidence type="ECO:0000256" key="3">
    <source>
        <dbReference type="ARBA" id="ARBA00023157"/>
    </source>
</evidence>
<feature type="disulfide bond" description="Redox-active" evidence="6">
    <location>
        <begin position="270"/>
        <end position="273"/>
    </location>
</feature>
<dbReference type="InterPro" id="IPR016154">
    <property type="entry name" value="Heat_shock_Hsp33_C"/>
</dbReference>
<evidence type="ECO:0000256" key="1">
    <source>
        <dbReference type="ARBA" id="ARBA00022490"/>
    </source>
</evidence>
<dbReference type="PANTHER" id="PTHR30111">
    <property type="entry name" value="33 KDA CHAPERONIN"/>
    <property type="match status" value="1"/>
</dbReference>
<dbReference type="Gene3D" id="3.90.1280.10">
    <property type="entry name" value="HSP33 redox switch-like"/>
    <property type="match status" value="1"/>
</dbReference>
<dbReference type="HAMAP" id="MF_00117">
    <property type="entry name" value="HslO"/>
    <property type="match status" value="1"/>
</dbReference>
<evidence type="ECO:0000256" key="6">
    <source>
        <dbReference type="HAMAP-Rule" id="MF_00117"/>
    </source>
</evidence>
<dbReference type="Pfam" id="PF01430">
    <property type="entry name" value="HSP33"/>
    <property type="match status" value="1"/>
</dbReference>
<sequence length="292" mass="30869">MKNYIRCITSDGSIVASAIDSTNIVARAEQIHKTSAVVTAALGRTLTAASLMGAALKGEEDTLTIRINGGGPAGTILAVTDSCGNVRGYAQNPVVEIPLNSKGKLDVAGAVGVDGTLSVARDIGGREPYVGQCPLVSGEIAEDITGYYATSEQIPTICALGVLVNPDLTVQVAGGLLVQLLPFADSAAVDLLERNAKALPSVTQMLSSGMTPEDMCRKVLDGMKVEVLDQWDTHYQCNCSLERVKRALSTLRKDELLSLADESGKAEISCHFCDQVYTLTRPELEKLAEEAK</sequence>
<comment type="PTM">
    <text evidence="6">Under oxidizing conditions two disulfide bonds are formed involving the reactive cysteines. Under reducing conditions zinc is bound to the reactive cysteines and the protein is inactive.</text>
</comment>
<comment type="function">
    <text evidence="6">Redox regulated molecular chaperone. Protects both thermally unfolding and oxidatively damaged proteins from irreversible aggregation. Plays an important role in the bacterial defense system toward oxidative stress.</text>
</comment>
<dbReference type="Proteomes" id="UP000593890">
    <property type="component" value="Chromosome"/>
</dbReference>
<dbReference type="EMBL" id="AP023321">
    <property type="protein sequence ID" value="BCI60968.1"/>
    <property type="molecule type" value="Genomic_DNA"/>
</dbReference>
<dbReference type="CDD" id="cd00498">
    <property type="entry name" value="Hsp33"/>
    <property type="match status" value="1"/>
</dbReference>
<evidence type="ECO:0000313" key="8">
    <source>
        <dbReference type="Proteomes" id="UP000593890"/>
    </source>
</evidence>
<feature type="disulfide bond" description="Redox-active" evidence="6">
    <location>
        <begin position="237"/>
        <end position="239"/>
    </location>
</feature>
<dbReference type="GO" id="GO:0005737">
    <property type="term" value="C:cytoplasm"/>
    <property type="evidence" value="ECO:0007669"/>
    <property type="project" value="UniProtKB-SubCell"/>
</dbReference>
<comment type="similarity">
    <text evidence="6">Belongs to the HSP33 family.</text>
</comment>
<dbReference type="Gene3D" id="3.55.30.10">
    <property type="entry name" value="Hsp33 domain"/>
    <property type="match status" value="1"/>
</dbReference>
<keyword evidence="8" id="KW-1185">Reference proteome</keyword>
<dbReference type="PANTHER" id="PTHR30111:SF1">
    <property type="entry name" value="33 KDA CHAPERONIN"/>
    <property type="match status" value="1"/>
</dbReference>
<keyword evidence="1 6" id="KW-0963">Cytoplasm</keyword>
<dbReference type="InterPro" id="IPR000397">
    <property type="entry name" value="Heat_shock_Hsp33"/>
</dbReference>
<dbReference type="SUPFAM" id="SSF64397">
    <property type="entry name" value="Hsp33 domain"/>
    <property type="match status" value="1"/>
</dbReference>
<dbReference type="SUPFAM" id="SSF118352">
    <property type="entry name" value="HSP33 redox switch-like"/>
    <property type="match status" value="1"/>
</dbReference>
<dbReference type="AlphaFoldDB" id="A0A7I8D2C7"/>
<protein>
    <recommendedName>
        <fullName evidence="6">33 kDa chaperonin</fullName>
    </recommendedName>
    <alternativeName>
        <fullName evidence="6">Heat shock protein 33 homolog</fullName>
        <shortName evidence="6">HSP33</shortName>
    </alternativeName>
</protein>
<dbReference type="GO" id="GO:0051082">
    <property type="term" value="F:unfolded protein binding"/>
    <property type="evidence" value="ECO:0007669"/>
    <property type="project" value="UniProtKB-UniRule"/>
</dbReference>
<name>A0A7I8D2C7_9FIRM</name>
<accession>A0A7I8D2C7</accession>
<dbReference type="PIRSF" id="PIRSF005261">
    <property type="entry name" value="Heat_shock_Hsp33"/>
    <property type="match status" value="1"/>
</dbReference>
<keyword evidence="4 6" id="KW-0143">Chaperone</keyword>
<evidence type="ECO:0000256" key="5">
    <source>
        <dbReference type="ARBA" id="ARBA00023284"/>
    </source>
</evidence>
<keyword evidence="2 6" id="KW-0862">Zinc</keyword>
<dbReference type="GO" id="GO:0044183">
    <property type="term" value="F:protein folding chaperone"/>
    <property type="evidence" value="ECO:0007669"/>
    <property type="project" value="TreeGrafter"/>
</dbReference>
<keyword evidence="3 6" id="KW-1015">Disulfide bond</keyword>
<organism evidence="7 8">
    <name type="scientific">Solibaculum mannosilyticum</name>
    <dbReference type="NCBI Taxonomy" id="2780922"/>
    <lineage>
        <taxon>Bacteria</taxon>
        <taxon>Bacillati</taxon>
        <taxon>Bacillota</taxon>
        <taxon>Clostridia</taxon>
        <taxon>Eubacteriales</taxon>
        <taxon>Oscillospiraceae</taxon>
        <taxon>Solibaculum</taxon>
    </lineage>
</organism>
<evidence type="ECO:0000313" key="7">
    <source>
        <dbReference type="EMBL" id="BCI60968.1"/>
    </source>
</evidence>
<proteinExistence type="inferred from homology"/>
<dbReference type="GO" id="GO:0042026">
    <property type="term" value="P:protein refolding"/>
    <property type="evidence" value="ECO:0007669"/>
    <property type="project" value="TreeGrafter"/>
</dbReference>
<evidence type="ECO:0000256" key="4">
    <source>
        <dbReference type="ARBA" id="ARBA00023186"/>
    </source>
</evidence>
<evidence type="ECO:0000256" key="2">
    <source>
        <dbReference type="ARBA" id="ARBA00022833"/>
    </source>
</evidence>
<dbReference type="NCBIfam" id="NF001033">
    <property type="entry name" value="PRK00114.1"/>
    <property type="match status" value="1"/>
</dbReference>
<comment type="subcellular location">
    <subcellularLocation>
        <location evidence="6">Cytoplasm</location>
    </subcellularLocation>
</comment>
<dbReference type="KEGG" id="sman:C12CBH8_16070"/>
<dbReference type="InterPro" id="IPR016153">
    <property type="entry name" value="Heat_shock_Hsp33_N"/>
</dbReference>
<keyword evidence="5 6" id="KW-0676">Redox-active center</keyword>
<gene>
    <name evidence="6 7" type="primary">hslO</name>
    <name evidence="7" type="ORF">C12CBH8_16070</name>
</gene>
<dbReference type="RefSeq" id="WP_099322461.1">
    <property type="nucleotide sequence ID" value="NZ_AP023321.1"/>
</dbReference>